<dbReference type="EMBL" id="LT838813">
    <property type="protein sequence ID" value="SMD41540.1"/>
    <property type="molecule type" value="Genomic_DNA"/>
</dbReference>
<keyword evidence="3 5" id="KW-1133">Transmembrane helix</keyword>
<dbReference type="GO" id="GO:0016020">
    <property type="term" value="C:membrane"/>
    <property type="evidence" value="ECO:0007669"/>
    <property type="project" value="UniProtKB-SubCell"/>
</dbReference>
<protein>
    <submittedName>
        <fullName evidence="6">Thiosulfate dehydrogenase [quinone] large subunit</fullName>
    </submittedName>
</protein>
<accession>A0A1W2GXW5</accession>
<dbReference type="Proteomes" id="UP000192333">
    <property type="component" value="Chromosome I"/>
</dbReference>
<dbReference type="AlphaFoldDB" id="A0A1W2GXW5"/>
<evidence type="ECO:0000256" key="1">
    <source>
        <dbReference type="ARBA" id="ARBA00004141"/>
    </source>
</evidence>
<evidence type="ECO:0000313" key="6">
    <source>
        <dbReference type="EMBL" id="SMD41540.1"/>
    </source>
</evidence>
<evidence type="ECO:0000256" key="5">
    <source>
        <dbReference type="SAM" id="Phobius"/>
    </source>
</evidence>
<comment type="subcellular location">
    <subcellularLocation>
        <location evidence="1">Membrane</location>
        <topology evidence="1">Multi-pass membrane protein</topology>
    </subcellularLocation>
</comment>
<feature type="transmembrane region" description="Helical" evidence="5">
    <location>
        <begin position="63"/>
        <end position="83"/>
    </location>
</feature>
<keyword evidence="7" id="KW-1185">Reference proteome</keyword>
<feature type="transmembrane region" description="Helical" evidence="5">
    <location>
        <begin position="90"/>
        <end position="109"/>
    </location>
</feature>
<evidence type="ECO:0000256" key="4">
    <source>
        <dbReference type="ARBA" id="ARBA00023136"/>
    </source>
</evidence>
<evidence type="ECO:0000256" key="3">
    <source>
        <dbReference type="ARBA" id="ARBA00022989"/>
    </source>
</evidence>
<sequence>MVQNPKFTSVQTFSLVLMRLLIGWHFLYEGVIKLYSPSWTAKGYLLSATYMQSFFKWLASESMISIVDTLNIAALVLVGISLIIGFKTKWASIIGIGLLLMYYFAHPPFPGYPQGPSEGSYWLVNKNLIEAAALFVVFLFPTDFVFGIEKLFNRKKLQTSNPIN</sequence>
<evidence type="ECO:0000313" key="7">
    <source>
        <dbReference type="Proteomes" id="UP000192333"/>
    </source>
</evidence>
<proteinExistence type="predicted"/>
<dbReference type="InterPro" id="IPR032808">
    <property type="entry name" value="DoxX"/>
</dbReference>
<gene>
    <name evidence="6" type="ORF">SAMN00777080_0064</name>
</gene>
<reference evidence="7" key="1">
    <citation type="submission" date="2017-04" db="EMBL/GenBank/DDBJ databases">
        <authorList>
            <person name="Varghese N."/>
            <person name="Submissions S."/>
        </authorList>
    </citation>
    <scope>NUCLEOTIDE SEQUENCE [LARGE SCALE GENOMIC DNA]</scope>
    <source>
        <strain evidence="7">DSM 16537</strain>
    </source>
</reference>
<dbReference type="OrthoDB" id="1429638at2"/>
<feature type="transmembrane region" description="Helical" evidence="5">
    <location>
        <begin position="129"/>
        <end position="148"/>
    </location>
</feature>
<keyword evidence="4 5" id="KW-0472">Membrane</keyword>
<organism evidence="6 7">
    <name type="scientific">Aquiflexum balticum DSM 16537</name>
    <dbReference type="NCBI Taxonomy" id="758820"/>
    <lineage>
        <taxon>Bacteria</taxon>
        <taxon>Pseudomonadati</taxon>
        <taxon>Bacteroidota</taxon>
        <taxon>Cytophagia</taxon>
        <taxon>Cytophagales</taxon>
        <taxon>Cyclobacteriaceae</taxon>
        <taxon>Aquiflexum</taxon>
    </lineage>
</organism>
<feature type="transmembrane region" description="Helical" evidence="5">
    <location>
        <begin position="7"/>
        <end position="27"/>
    </location>
</feature>
<dbReference type="RefSeq" id="WP_084118415.1">
    <property type="nucleotide sequence ID" value="NZ_LT838813.1"/>
</dbReference>
<dbReference type="Pfam" id="PF07681">
    <property type="entry name" value="DoxX"/>
    <property type="match status" value="1"/>
</dbReference>
<dbReference type="STRING" id="758820.SAMN00777080_0064"/>
<keyword evidence="2 5" id="KW-0812">Transmembrane</keyword>
<name>A0A1W2GXW5_9BACT</name>
<evidence type="ECO:0000256" key="2">
    <source>
        <dbReference type="ARBA" id="ARBA00022692"/>
    </source>
</evidence>